<gene>
    <name evidence="1" type="ORF">KTT_55710</name>
</gene>
<keyword evidence="2" id="KW-1185">Reference proteome</keyword>
<evidence type="ECO:0000313" key="2">
    <source>
        <dbReference type="Proteomes" id="UP000287352"/>
    </source>
</evidence>
<sequence>MIVSKVAELRERIESERVAAHSGLSGLKYGAIKHQFITARMERMYDRLQQLHQEGKQEEVRAILLDDALWDVKGELFDGPDAESGHH</sequence>
<dbReference type="RefSeq" id="WP_126583135.1">
    <property type="nucleotide sequence ID" value="NZ_BIFR01000002.1"/>
</dbReference>
<name>A0A402A977_9CHLR</name>
<dbReference type="EMBL" id="BIFR01000002">
    <property type="protein sequence ID" value="GCE15712.1"/>
    <property type="molecule type" value="Genomic_DNA"/>
</dbReference>
<proteinExistence type="predicted"/>
<evidence type="ECO:0000313" key="1">
    <source>
        <dbReference type="EMBL" id="GCE15712.1"/>
    </source>
</evidence>
<protein>
    <submittedName>
        <fullName evidence="1">Uncharacterized protein</fullName>
    </submittedName>
</protein>
<comment type="caution">
    <text evidence="1">The sequence shown here is derived from an EMBL/GenBank/DDBJ whole genome shotgun (WGS) entry which is preliminary data.</text>
</comment>
<dbReference type="AlphaFoldDB" id="A0A402A977"/>
<dbReference type="Proteomes" id="UP000287352">
    <property type="component" value="Unassembled WGS sequence"/>
</dbReference>
<reference evidence="2" key="1">
    <citation type="submission" date="2018-12" db="EMBL/GenBank/DDBJ databases">
        <title>Tengunoibacter tsumagoiensis gen. nov., sp. nov., Dictyobacter kobayashii sp. nov., D. alpinus sp. nov., and D. joshuensis sp. nov. and description of Dictyobacteraceae fam. nov. within the order Ktedonobacterales isolated from Tengu-no-mugimeshi.</title>
        <authorList>
            <person name="Wang C.M."/>
            <person name="Zheng Y."/>
            <person name="Sakai Y."/>
            <person name="Toyoda A."/>
            <person name="Minakuchi Y."/>
            <person name="Abe K."/>
            <person name="Yokota A."/>
            <person name="Yabe S."/>
        </authorList>
    </citation>
    <scope>NUCLEOTIDE SEQUENCE [LARGE SCALE GENOMIC DNA]</scope>
    <source>
        <strain evidence="2">Uno3</strain>
    </source>
</reference>
<dbReference type="OrthoDB" id="172826at2"/>
<organism evidence="1 2">
    <name type="scientific">Tengunoibacter tsumagoiensis</name>
    <dbReference type="NCBI Taxonomy" id="2014871"/>
    <lineage>
        <taxon>Bacteria</taxon>
        <taxon>Bacillati</taxon>
        <taxon>Chloroflexota</taxon>
        <taxon>Ktedonobacteria</taxon>
        <taxon>Ktedonobacterales</taxon>
        <taxon>Dictyobacteraceae</taxon>
        <taxon>Tengunoibacter</taxon>
    </lineage>
</organism>
<accession>A0A402A977</accession>